<accession>A0A5P3MRJ8</accession>
<dbReference type="Pfam" id="PF01266">
    <property type="entry name" value="DAO"/>
    <property type="match status" value="1"/>
</dbReference>
<evidence type="ECO:0000256" key="1">
    <source>
        <dbReference type="ARBA" id="ARBA00023002"/>
    </source>
</evidence>
<dbReference type="PANTHER" id="PTHR13847:SF289">
    <property type="entry name" value="GLYCINE OXIDASE"/>
    <property type="match status" value="1"/>
</dbReference>
<sequence length="464" mass="50706">MGLRKRHSRIPVSKNYSVEILTYPPLFFPIRERAGVRRINNMSDTQSTVIVIGAGIVGISCALHLQKQGYRVTVIDPRGVAGGASHGNAGLVVTGECVPLSTPEMAKALPKLLLDRNSPLQMDWAYAPKMTGWFYRFLRAGTPRQVEYAAASLSALLEKAAAAHYELAEQAGCCNSITRSGWLKLFERDDTYRAARADFDRMERFGVRCDYMDAAAIQAAQPNLTPVFKHAVNHPDTLQIVNPGGYVKALGSLFLRQGGQFVQAEIVGLTCKDHLVTAALSQTERYEADAFVIAAGAWSKKLSADTGTPVPLDTERGYHIEIDVAAEHTVSNPLFWGEHSVVMSPGGGRLRITSSVEFAGLHKAPDFRKLAAKRNEFQRIHRHPLGKIRAEWLGFRPSVPDSIPVIGRANRAENTFLAFGHGHIGLTLGPLTGKIIADLVAGICPKLMLHPTLPPVLPTNKEIK</sequence>
<dbReference type="GO" id="GO:0005737">
    <property type="term" value="C:cytoplasm"/>
    <property type="evidence" value="ECO:0007669"/>
    <property type="project" value="TreeGrafter"/>
</dbReference>
<proteinExistence type="predicted"/>
<keyword evidence="1" id="KW-0560">Oxidoreductase</keyword>
<dbReference type="EMBL" id="CP031699">
    <property type="protein sequence ID" value="QEY24236.1"/>
    <property type="molecule type" value="Genomic_DNA"/>
</dbReference>
<dbReference type="AlphaFoldDB" id="A0A5P3MRJ8"/>
<dbReference type="InterPro" id="IPR006076">
    <property type="entry name" value="FAD-dep_OxRdtase"/>
</dbReference>
<name>A0A5P3MRJ8_NEIAN</name>
<feature type="domain" description="FAD dependent oxidoreductase" evidence="2">
    <location>
        <begin position="49"/>
        <end position="439"/>
    </location>
</feature>
<dbReference type="InterPro" id="IPR036188">
    <property type="entry name" value="FAD/NAD-bd_sf"/>
</dbReference>
<keyword evidence="4" id="KW-1185">Reference proteome</keyword>
<dbReference type="KEGG" id="naq:D0T90_06835"/>
<reference evidence="3 4" key="1">
    <citation type="submission" date="2018-08" db="EMBL/GenBank/DDBJ databases">
        <title>Neisseria animalis ATCC 49930 complete genome.</title>
        <authorList>
            <person name="Veseli I.A."/>
            <person name="Mascarenhas dos Santos A.C."/>
            <person name="Buttler R."/>
            <person name="Pombert J.-F."/>
        </authorList>
    </citation>
    <scope>NUCLEOTIDE SEQUENCE [LARGE SCALE GENOMIC DNA]</scope>
    <source>
        <strain evidence="3 4">ATCC 49930</strain>
    </source>
</reference>
<dbReference type="Gene3D" id="3.50.50.60">
    <property type="entry name" value="FAD/NAD(P)-binding domain"/>
    <property type="match status" value="2"/>
</dbReference>
<dbReference type="Proteomes" id="UP000325536">
    <property type="component" value="Chromosome"/>
</dbReference>
<gene>
    <name evidence="3" type="ORF">D0T90_06835</name>
</gene>
<evidence type="ECO:0000313" key="3">
    <source>
        <dbReference type="EMBL" id="QEY24236.1"/>
    </source>
</evidence>
<protein>
    <submittedName>
        <fullName evidence="3">FAD-binding oxidoreductase</fullName>
    </submittedName>
</protein>
<organism evidence="3 4">
    <name type="scientific">Neisseria animalis</name>
    <dbReference type="NCBI Taxonomy" id="492"/>
    <lineage>
        <taxon>Bacteria</taxon>
        <taxon>Pseudomonadati</taxon>
        <taxon>Pseudomonadota</taxon>
        <taxon>Betaproteobacteria</taxon>
        <taxon>Neisseriales</taxon>
        <taxon>Neisseriaceae</taxon>
        <taxon>Neisseria</taxon>
    </lineage>
</organism>
<dbReference type="GO" id="GO:0016491">
    <property type="term" value="F:oxidoreductase activity"/>
    <property type="evidence" value="ECO:0007669"/>
    <property type="project" value="UniProtKB-KW"/>
</dbReference>
<dbReference type="Gene3D" id="3.30.9.10">
    <property type="entry name" value="D-Amino Acid Oxidase, subunit A, domain 2"/>
    <property type="match status" value="1"/>
</dbReference>
<dbReference type="SUPFAM" id="SSF51905">
    <property type="entry name" value="FAD/NAD(P)-binding domain"/>
    <property type="match status" value="1"/>
</dbReference>
<dbReference type="SUPFAM" id="SSF54373">
    <property type="entry name" value="FAD-linked reductases, C-terminal domain"/>
    <property type="match status" value="1"/>
</dbReference>
<evidence type="ECO:0000313" key="4">
    <source>
        <dbReference type="Proteomes" id="UP000325536"/>
    </source>
</evidence>
<evidence type="ECO:0000259" key="2">
    <source>
        <dbReference type="Pfam" id="PF01266"/>
    </source>
</evidence>
<dbReference type="OrthoDB" id="18526at2"/>
<dbReference type="PANTHER" id="PTHR13847">
    <property type="entry name" value="SARCOSINE DEHYDROGENASE-RELATED"/>
    <property type="match status" value="1"/>
</dbReference>